<evidence type="ECO:0000313" key="2">
    <source>
        <dbReference type="Proteomes" id="UP001144673"/>
    </source>
</evidence>
<sequence>MGDTVAATPAISIVILALKSEEPVSQIAVGFAFVALVNFGNQVHALALCFSLADTALRGAGQIRAYIQSTPQERDPEDTGQLGESDTLRSTMYDSLLSLVKLSASQDAREVGKHQFF</sequence>
<accession>A0A9W8QQ35</accession>
<protein>
    <submittedName>
        <fullName evidence="1">Uncharacterized protein</fullName>
    </submittedName>
</protein>
<dbReference type="AlphaFoldDB" id="A0A9W8QQ35"/>
<gene>
    <name evidence="1" type="ORF">LMH87_007068</name>
</gene>
<evidence type="ECO:0000313" key="1">
    <source>
        <dbReference type="EMBL" id="KAJ4165435.1"/>
    </source>
</evidence>
<dbReference type="KEGG" id="amus:LMH87_007068"/>
<dbReference type="EMBL" id="JAJHUN010000001">
    <property type="protein sequence ID" value="KAJ4165435.1"/>
    <property type="molecule type" value="Genomic_DNA"/>
</dbReference>
<dbReference type="Proteomes" id="UP001144673">
    <property type="component" value="Chromosome 1"/>
</dbReference>
<proteinExistence type="predicted"/>
<comment type="caution">
    <text evidence="1">The sequence shown here is derived from an EMBL/GenBank/DDBJ whole genome shotgun (WGS) entry which is preliminary data.</text>
</comment>
<name>A0A9W8QQ35_AKAMU</name>
<dbReference type="RefSeq" id="XP_056060350.1">
    <property type="nucleotide sequence ID" value="XM_056192097.1"/>
</dbReference>
<organism evidence="1 2">
    <name type="scientific">Akanthomyces muscarius</name>
    <name type="common">Entomopathogenic fungus</name>
    <name type="synonym">Lecanicillium muscarium</name>
    <dbReference type="NCBI Taxonomy" id="2231603"/>
    <lineage>
        <taxon>Eukaryota</taxon>
        <taxon>Fungi</taxon>
        <taxon>Dikarya</taxon>
        <taxon>Ascomycota</taxon>
        <taxon>Pezizomycotina</taxon>
        <taxon>Sordariomycetes</taxon>
        <taxon>Hypocreomycetidae</taxon>
        <taxon>Hypocreales</taxon>
        <taxon>Cordycipitaceae</taxon>
        <taxon>Akanthomyces</taxon>
    </lineage>
</organism>
<dbReference type="GeneID" id="80894227"/>
<reference evidence="1" key="1">
    <citation type="journal article" date="2023" name="Access Microbiol">
        <title>De-novo genome assembly for Akanthomyces muscarius, a biocontrol agent of insect agricultural pests.</title>
        <authorList>
            <person name="Erdos Z."/>
            <person name="Studholme D.J."/>
            <person name="Raymond B."/>
            <person name="Sharma M."/>
        </authorList>
    </citation>
    <scope>NUCLEOTIDE SEQUENCE</scope>
    <source>
        <strain evidence="1">Ve6</strain>
    </source>
</reference>
<keyword evidence="2" id="KW-1185">Reference proteome</keyword>